<accession>A0ABP6QEQ2</accession>
<protein>
    <recommendedName>
        <fullName evidence="1">DUF397 domain-containing protein</fullName>
    </recommendedName>
</protein>
<gene>
    <name evidence="2" type="ORF">GCM10010468_38990</name>
</gene>
<organism evidence="2 3">
    <name type="scientific">Actinocorallia longicatena</name>
    <dbReference type="NCBI Taxonomy" id="111803"/>
    <lineage>
        <taxon>Bacteria</taxon>
        <taxon>Bacillati</taxon>
        <taxon>Actinomycetota</taxon>
        <taxon>Actinomycetes</taxon>
        <taxon>Streptosporangiales</taxon>
        <taxon>Thermomonosporaceae</taxon>
        <taxon>Actinocorallia</taxon>
    </lineage>
</organism>
<dbReference type="Proteomes" id="UP001501237">
    <property type="component" value="Unassembled WGS sequence"/>
</dbReference>
<dbReference type="Pfam" id="PF04149">
    <property type="entry name" value="DUF397"/>
    <property type="match status" value="1"/>
</dbReference>
<feature type="domain" description="DUF397" evidence="1">
    <location>
        <begin position="4"/>
        <end position="57"/>
    </location>
</feature>
<proteinExistence type="predicted"/>
<dbReference type="InterPro" id="IPR007278">
    <property type="entry name" value="DUF397"/>
</dbReference>
<dbReference type="EMBL" id="BAAAUV010000008">
    <property type="protein sequence ID" value="GAA3216727.1"/>
    <property type="molecule type" value="Genomic_DNA"/>
</dbReference>
<keyword evidence="3" id="KW-1185">Reference proteome</keyword>
<evidence type="ECO:0000259" key="1">
    <source>
        <dbReference type="Pfam" id="PF04149"/>
    </source>
</evidence>
<name>A0ABP6QEQ2_9ACTN</name>
<evidence type="ECO:0000313" key="2">
    <source>
        <dbReference type="EMBL" id="GAA3216727.1"/>
    </source>
</evidence>
<reference evidence="3" key="1">
    <citation type="journal article" date="2019" name="Int. J. Syst. Evol. Microbiol.">
        <title>The Global Catalogue of Microorganisms (GCM) 10K type strain sequencing project: providing services to taxonomists for standard genome sequencing and annotation.</title>
        <authorList>
            <consortium name="The Broad Institute Genomics Platform"/>
            <consortium name="The Broad Institute Genome Sequencing Center for Infectious Disease"/>
            <person name="Wu L."/>
            <person name="Ma J."/>
        </authorList>
    </citation>
    <scope>NUCLEOTIDE SEQUENCE [LARGE SCALE GENOMIC DNA]</scope>
    <source>
        <strain evidence="3">JCM 9377</strain>
    </source>
</reference>
<sequence length="59" mass="6313">MSIVWRKSSHSSGVNDEACVELAESRATVAVRDSKNPRLGHFTLSGRQFAGLVGGVKRG</sequence>
<dbReference type="RefSeq" id="WP_344830050.1">
    <property type="nucleotide sequence ID" value="NZ_BAAAUV010000008.1"/>
</dbReference>
<comment type="caution">
    <text evidence="2">The sequence shown here is derived from an EMBL/GenBank/DDBJ whole genome shotgun (WGS) entry which is preliminary data.</text>
</comment>
<evidence type="ECO:0000313" key="3">
    <source>
        <dbReference type="Proteomes" id="UP001501237"/>
    </source>
</evidence>